<dbReference type="GeneID" id="63791845"/>
<protein>
    <recommendedName>
        <fullName evidence="4">BZIP domain-containing protein</fullName>
    </recommendedName>
</protein>
<name>A0A364KST7_TALAM</name>
<keyword evidence="3" id="KW-1185">Reference proteome</keyword>
<dbReference type="AlphaFoldDB" id="A0A364KST7"/>
<feature type="region of interest" description="Disordered" evidence="1">
    <location>
        <begin position="137"/>
        <end position="156"/>
    </location>
</feature>
<dbReference type="InterPro" id="IPR021833">
    <property type="entry name" value="DUF3425"/>
</dbReference>
<dbReference type="Proteomes" id="UP000249363">
    <property type="component" value="Unassembled WGS sequence"/>
</dbReference>
<dbReference type="OrthoDB" id="2245989at2759"/>
<reference evidence="2 3" key="1">
    <citation type="journal article" date="2017" name="Biotechnol. Biofuels">
        <title>Differential beta-glucosidase expression as a function of carbon source availability in Talaromyces amestolkiae: a genomic and proteomic approach.</title>
        <authorList>
            <person name="de Eugenio L.I."/>
            <person name="Mendez-Liter J.A."/>
            <person name="Nieto-Dominguez M."/>
            <person name="Alonso L."/>
            <person name="Gil-Munoz J."/>
            <person name="Barriuso J."/>
            <person name="Prieto A."/>
            <person name="Martinez M.J."/>
        </authorList>
    </citation>
    <scope>NUCLEOTIDE SEQUENCE [LARGE SCALE GENOMIC DNA]</scope>
    <source>
        <strain evidence="2 3">CIB</strain>
    </source>
</reference>
<accession>A0A364KST7</accession>
<dbReference type="CDD" id="cd14688">
    <property type="entry name" value="bZIP_YAP"/>
    <property type="match status" value="1"/>
</dbReference>
<dbReference type="Pfam" id="PF11905">
    <property type="entry name" value="DUF3425"/>
    <property type="match status" value="1"/>
</dbReference>
<dbReference type="STRING" id="1196081.A0A364KST7"/>
<evidence type="ECO:0000313" key="2">
    <source>
        <dbReference type="EMBL" id="RAO66616.1"/>
    </source>
</evidence>
<dbReference type="EMBL" id="MIKG01000004">
    <property type="protein sequence ID" value="RAO66616.1"/>
    <property type="molecule type" value="Genomic_DNA"/>
</dbReference>
<evidence type="ECO:0000256" key="1">
    <source>
        <dbReference type="SAM" id="MobiDB-lite"/>
    </source>
</evidence>
<sequence length="348" mass="40264">MFTPAETRIRDDDWTGTTDPAERRRRQNRLHQRAWRRRQKLQVKSENIEDTKITAPVPSLVNKDLLQKVALDHISGRQRIPVTLKQIYNWQAFGAIMEKTLGESAATFAVWAELKAWRRWELITDLSPSDLSRTLTLYPSPSREGTPNELESPPSPESVDSLWFLNDKYSLHGSEFEVEFPISLDNKLFVLIQHNSLRGMLANMAILIRLSGRDFQGWDEFYTEDLPTPSEDSPPSLQFTDLQKATSHEAWIDIIPSATMRDNVIRYQDNIDIDDLCSDFLGGAFEGANDMHKRGMILWGEPWSSDGWELSENFMRKWWFLLQGCADMLTSTNIWREARGEKKLAFKL</sequence>
<evidence type="ECO:0008006" key="4">
    <source>
        <dbReference type="Google" id="ProtNLM"/>
    </source>
</evidence>
<gene>
    <name evidence="2" type="ORF">BHQ10_002628</name>
</gene>
<proteinExistence type="predicted"/>
<dbReference type="RefSeq" id="XP_040731133.1">
    <property type="nucleotide sequence ID" value="XM_040874795.1"/>
</dbReference>
<dbReference type="PANTHER" id="PTHR38116">
    <property type="entry name" value="CHROMOSOME 7, WHOLE GENOME SHOTGUN SEQUENCE"/>
    <property type="match status" value="1"/>
</dbReference>
<organism evidence="2 3">
    <name type="scientific">Talaromyces amestolkiae</name>
    <dbReference type="NCBI Taxonomy" id="1196081"/>
    <lineage>
        <taxon>Eukaryota</taxon>
        <taxon>Fungi</taxon>
        <taxon>Dikarya</taxon>
        <taxon>Ascomycota</taxon>
        <taxon>Pezizomycotina</taxon>
        <taxon>Eurotiomycetes</taxon>
        <taxon>Eurotiomycetidae</taxon>
        <taxon>Eurotiales</taxon>
        <taxon>Trichocomaceae</taxon>
        <taxon>Talaromyces</taxon>
        <taxon>Talaromyces sect. Talaromyces</taxon>
    </lineage>
</organism>
<feature type="region of interest" description="Disordered" evidence="1">
    <location>
        <begin position="1"/>
        <end position="30"/>
    </location>
</feature>
<dbReference type="PANTHER" id="PTHR38116:SF1">
    <property type="entry name" value="BZIP DOMAIN-CONTAINING PROTEIN"/>
    <property type="match status" value="1"/>
</dbReference>
<evidence type="ECO:0000313" key="3">
    <source>
        <dbReference type="Proteomes" id="UP000249363"/>
    </source>
</evidence>
<comment type="caution">
    <text evidence="2">The sequence shown here is derived from an EMBL/GenBank/DDBJ whole genome shotgun (WGS) entry which is preliminary data.</text>
</comment>